<gene>
    <name evidence="2" type="ORF">ACFQ1M_08275</name>
</gene>
<reference evidence="3" key="1">
    <citation type="journal article" date="2019" name="Int. J. Syst. Evol. Microbiol.">
        <title>The Global Catalogue of Microorganisms (GCM) 10K type strain sequencing project: providing services to taxonomists for standard genome sequencing and annotation.</title>
        <authorList>
            <consortium name="The Broad Institute Genomics Platform"/>
            <consortium name="The Broad Institute Genome Sequencing Center for Infectious Disease"/>
            <person name="Wu L."/>
            <person name="Ma J."/>
        </authorList>
    </citation>
    <scope>NUCLEOTIDE SEQUENCE [LARGE SCALE GENOMIC DNA]</scope>
    <source>
        <strain evidence="3">CCUG 62952</strain>
    </source>
</reference>
<keyword evidence="3" id="KW-1185">Reference proteome</keyword>
<keyword evidence="1" id="KW-0812">Transmembrane</keyword>
<evidence type="ECO:0000313" key="3">
    <source>
        <dbReference type="Proteomes" id="UP001596978"/>
    </source>
</evidence>
<feature type="transmembrane region" description="Helical" evidence="1">
    <location>
        <begin position="9"/>
        <end position="27"/>
    </location>
</feature>
<protein>
    <submittedName>
        <fullName evidence="2">Uncharacterized protein</fullName>
    </submittedName>
</protein>
<feature type="transmembrane region" description="Helical" evidence="1">
    <location>
        <begin position="39"/>
        <end position="63"/>
    </location>
</feature>
<comment type="caution">
    <text evidence="2">The sequence shown here is derived from an EMBL/GenBank/DDBJ whole genome shotgun (WGS) entry which is preliminary data.</text>
</comment>
<dbReference type="EMBL" id="JBHTJH010000004">
    <property type="protein sequence ID" value="MFD0862203.1"/>
    <property type="molecule type" value="Genomic_DNA"/>
</dbReference>
<evidence type="ECO:0000313" key="2">
    <source>
        <dbReference type="EMBL" id="MFD0862203.1"/>
    </source>
</evidence>
<feature type="transmembrane region" description="Helical" evidence="1">
    <location>
        <begin position="84"/>
        <end position="103"/>
    </location>
</feature>
<organism evidence="2 3">
    <name type="scientific">Sungkyunkwania multivorans</name>
    <dbReference type="NCBI Taxonomy" id="1173618"/>
    <lineage>
        <taxon>Bacteria</taxon>
        <taxon>Pseudomonadati</taxon>
        <taxon>Bacteroidota</taxon>
        <taxon>Flavobacteriia</taxon>
        <taxon>Flavobacteriales</taxon>
        <taxon>Flavobacteriaceae</taxon>
        <taxon>Sungkyunkwania</taxon>
    </lineage>
</organism>
<evidence type="ECO:0000256" key="1">
    <source>
        <dbReference type="SAM" id="Phobius"/>
    </source>
</evidence>
<sequence>MNRRTLSKYAIYSIAVLSAALINGLVIDYVRRHIDQKGYLLVLIDMLIVVLIFAPTFALVAKYTKKLSRVYIYSSNKLSSTKNGRFVGFAIALIALFVLYALLRHNIDVLDRLKTMISS</sequence>
<accession>A0ABW3D045</accession>
<proteinExistence type="predicted"/>
<dbReference type="Proteomes" id="UP001596978">
    <property type="component" value="Unassembled WGS sequence"/>
</dbReference>
<name>A0ABW3D045_9FLAO</name>
<dbReference type="RefSeq" id="WP_386406678.1">
    <property type="nucleotide sequence ID" value="NZ_JBHTJH010000004.1"/>
</dbReference>
<keyword evidence="1" id="KW-1133">Transmembrane helix</keyword>
<keyword evidence="1" id="KW-0472">Membrane</keyword>